<dbReference type="RefSeq" id="WP_142452581.1">
    <property type="nucleotide sequence ID" value="NZ_FXTP01000001.1"/>
</dbReference>
<evidence type="ECO:0000313" key="2">
    <source>
        <dbReference type="Proteomes" id="UP000317557"/>
    </source>
</evidence>
<reference evidence="1 2" key="1">
    <citation type="submission" date="2017-05" db="EMBL/GenBank/DDBJ databases">
        <authorList>
            <person name="Varghese N."/>
            <person name="Submissions S."/>
        </authorList>
    </citation>
    <scope>NUCLEOTIDE SEQUENCE [LARGE SCALE GENOMIC DNA]</scope>
    <source>
        <strain evidence="1 2">DSM 21985</strain>
    </source>
</reference>
<dbReference type="Proteomes" id="UP000317557">
    <property type="component" value="Unassembled WGS sequence"/>
</dbReference>
<gene>
    <name evidence="1" type="ORF">SAMN06265219_10144</name>
</gene>
<proteinExistence type="predicted"/>
<accession>A0A521AC78</accession>
<dbReference type="PROSITE" id="PS51257">
    <property type="entry name" value="PROKAR_LIPOPROTEIN"/>
    <property type="match status" value="1"/>
</dbReference>
<protein>
    <submittedName>
        <fullName evidence="1">Uncharacterized protein</fullName>
    </submittedName>
</protein>
<sequence length="261" mass="30158">MRKYILFIIFVFIHITITGCTTSTDESKVNVRIHNDSSEDLNNITLNLVSSETFDSFFENSDTLTYEVSNVASKAYSEYYPADEETRDIELIFDVNGDEEINRMQVSDFDTLLSGDYTISFQDNYLFELESMTHDGTSEDGSVKVRIMNNTSFDFESVFLTLDQERPEDPDSPESRNNVERKEVDFGNLASGAATNYVETDIGFNVPRGYTFNVNGQEENYWNFDFESYFYEDYETLDPGLYTYVISYTGIQVYFSDFTKD</sequence>
<dbReference type="AlphaFoldDB" id="A0A521AC78"/>
<dbReference type="EMBL" id="FXTP01000001">
    <property type="protein sequence ID" value="SMO32392.1"/>
    <property type="molecule type" value="Genomic_DNA"/>
</dbReference>
<keyword evidence="2" id="KW-1185">Reference proteome</keyword>
<evidence type="ECO:0000313" key="1">
    <source>
        <dbReference type="EMBL" id="SMO32392.1"/>
    </source>
</evidence>
<name>A0A521AC78_9BACT</name>
<organism evidence="1 2">
    <name type="scientific">Gracilimonas mengyeensis</name>
    <dbReference type="NCBI Taxonomy" id="1302730"/>
    <lineage>
        <taxon>Bacteria</taxon>
        <taxon>Pseudomonadati</taxon>
        <taxon>Balneolota</taxon>
        <taxon>Balneolia</taxon>
        <taxon>Balneolales</taxon>
        <taxon>Balneolaceae</taxon>
        <taxon>Gracilimonas</taxon>
    </lineage>
</organism>